<accession>A0A450XFD2</accession>
<dbReference type="EMBL" id="CAADFO010000005">
    <property type="protein sequence ID" value="VFK23625.1"/>
    <property type="molecule type" value="Genomic_DNA"/>
</dbReference>
<dbReference type="SUPFAM" id="SSF48452">
    <property type="entry name" value="TPR-like"/>
    <property type="match status" value="1"/>
</dbReference>
<evidence type="ECO:0000256" key="1">
    <source>
        <dbReference type="ARBA" id="ARBA00022737"/>
    </source>
</evidence>
<dbReference type="Gene3D" id="1.25.40.10">
    <property type="entry name" value="Tetratricopeptide repeat domain"/>
    <property type="match status" value="2"/>
</dbReference>
<dbReference type="PANTHER" id="PTHR45586">
    <property type="entry name" value="TPR REPEAT-CONTAINING PROTEIN PA4667"/>
    <property type="match status" value="1"/>
</dbReference>
<feature type="compositionally biased region" description="Basic and acidic residues" evidence="3">
    <location>
        <begin position="144"/>
        <end position="153"/>
    </location>
</feature>
<dbReference type="InterPro" id="IPR011990">
    <property type="entry name" value="TPR-like_helical_dom_sf"/>
</dbReference>
<evidence type="ECO:0000256" key="2">
    <source>
        <dbReference type="ARBA" id="ARBA00022803"/>
    </source>
</evidence>
<feature type="transmembrane region" description="Helical" evidence="4">
    <location>
        <begin position="68"/>
        <end position="88"/>
    </location>
</feature>
<dbReference type="PRINTS" id="PR01441">
    <property type="entry name" value="CELLSNTHASEC"/>
</dbReference>
<evidence type="ECO:0000313" key="6">
    <source>
        <dbReference type="EMBL" id="VFK27981.1"/>
    </source>
</evidence>
<keyword evidence="1" id="KW-0677">Repeat</keyword>
<evidence type="ECO:0000256" key="3">
    <source>
        <dbReference type="SAM" id="MobiDB-lite"/>
    </source>
</evidence>
<keyword evidence="4" id="KW-0472">Membrane</keyword>
<reference evidence="6" key="1">
    <citation type="submission" date="2019-02" db="EMBL/GenBank/DDBJ databases">
        <authorList>
            <person name="Gruber-Vodicka R. H."/>
            <person name="Seah K. B. B."/>
        </authorList>
    </citation>
    <scope>NUCLEOTIDE SEQUENCE</scope>
    <source>
        <strain evidence="5">BECK_BZ197</strain>
        <strain evidence="6">BECK_BZ199</strain>
    </source>
</reference>
<dbReference type="EMBL" id="CAADFQ010000005">
    <property type="protein sequence ID" value="VFK27981.1"/>
    <property type="molecule type" value="Genomic_DNA"/>
</dbReference>
<sequence length="431" mass="48619">MEPEQIGDAARESDIFESLFDPNFSRQPSHRLSESQADNDNADKRIEEIDPLGTVVTGTTPPGRYKKILLFGVFPLFLTTLSAGIYLFKTSHEISHASEENFPPFLESAPTIRTSIGVKKSDMDVINESPNPAVDQQQMRAKVNPKENTRETSRAAMWRETSDDRSGFNGKRDLEKTAIETFTTWKPIRPNGTRIPLSERVPSFHRTSAKIGKDDSKQDITSQSEPNQIKINRAQIPNYLHTTLMAGFDAFKQGDDGTAITTYQSVLEKQPNNRDALLGLAAIAMHKRQWEIAANHYFRILRHNPGNTTAQAALLGLQNNIDPVVGENQIKRLLKKEPNAPYLHFSLGNFYSRQSRWLEAEQAYFKAYRADDTNADYAYNLAISLDHLAKRRAAPIYYRRALDLLNGTSQSAGFDPAIVQQRIEAIEKQQP</sequence>
<proteinExistence type="predicted"/>
<evidence type="ECO:0000256" key="4">
    <source>
        <dbReference type="SAM" id="Phobius"/>
    </source>
</evidence>
<protein>
    <submittedName>
        <fullName evidence="6">Tetratricopeptide repeat-containing protein</fullName>
    </submittedName>
</protein>
<organism evidence="6">
    <name type="scientific">Candidatus Kentrum sp. MB</name>
    <dbReference type="NCBI Taxonomy" id="2138164"/>
    <lineage>
        <taxon>Bacteria</taxon>
        <taxon>Pseudomonadati</taxon>
        <taxon>Pseudomonadota</taxon>
        <taxon>Gammaproteobacteria</taxon>
        <taxon>Candidatus Kentrum</taxon>
    </lineage>
</organism>
<keyword evidence="4" id="KW-1133">Transmembrane helix</keyword>
<dbReference type="InterPro" id="IPR051012">
    <property type="entry name" value="CellSynth/LPSAsmb/PSIAsmb"/>
</dbReference>
<keyword evidence="2" id="KW-0802">TPR repeat</keyword>
<dbReference type="Pfam" id="PF13432">
    <property type="entry name" value="TPR_16"/>
    <property type="match status" value="1"/>
</dbReference>
<dbReference type="AlphaFoldDB" id="A0A450XFD2"/>
<feature type="region of interest" description="Disordered" evidence="3">
    <location>
        <begin position="21"/>
        <end position="43"/>
    </location>
</feature>
<dbReference type="PANTHER" id="PTHR45586:SF1">
    <property type="entry name" value="LIPOPOLYSACCHARIDE ASSEMBLY PROTEIN B"/>
    <property type="match status" value="1"/>
</dbReference>
<dbReference type="InterPro" id="IPR003921">
    <property type="entry name" value="Cell_synth_C"/>
</dbReference>
<evidence type="ECO:0000313" key="5">
    <source>
        <dbReference type="EMBL" id="VFK23625.1"/>
    </source>
</evidence>
<dbReference type="GO" id="GO:0006011">
    <property type="term" value="P:UDP-alpha-D-glucose metabolic process"/>
    <property type="evidence" value="ECO:0007669"/>
    <property type="project" value="InterPro"/>
</dbReference>
<dbReference type="Pfam" id="PF14559">
    <property type="entry name" value="TPR_19"/>
    <property type="match status" value="1"/>
</dbReference>
<keyword evidence="4" id="KW-0812">Transmembrane</keyword>
<name>A0A450XFD2_9GAMM</name>
<dbReference type="GO" id="GO:0016020">
    <property type="term" value="C:membrane"/>
    <property type="evidence" value="ECO:0007669"/>
    <property type="project" value="InterPro"/>
</dbReference>
<dbReference type="InterPro" id="IPR019734">
    <property type="entry name" value="TPR_rpt"/>
</dbReference>
<gene>
    <name evidence="5" type="ORF">BECKMB1821G_GA0114241_100561</name>
    <name evidence="6" type="ORF">BECKMB1821I_GA0114274_100559</name>
</gene>
<dbReference type="SMART" id="SM00028">
    <property type="entry name" value="TPR"/>
    <property type="match status" value="4"/>
</dbReference>
<feature type="compositionally biased region" description="Polar residues" evidence="3">
    <location>
        <begin position="129"/>
        <end position="139"/>
    </location>
</feature>
<feature type="region of interest" description="Disordered" evidence="3">
    <location>
        <begin position="129"/>
        <end position="154"/>
    </location>
</feature>